<dbReference type="CDD" id="cd00202">
    <property type="entry name" value="ZnF_GATA"/>
    <property type="match status" value="1"/>
</dbReference>
<dbReference type="GO" id="GO:0035267">
    <property type="term" value="C:NuA4 histone acetyltransferase complex"/>
    <property type="evidence" value="ECO:0007669"/>
    <property type="project" value="TreeGrafter"/>
</dbReference>
<keyword evidence="4" id="KW-0156">Chromatin regulator</keyword>
<feature type="compositionally biased region" description="Basic and acidic residues" evidence="9">
    <location>
        <begin position="161"/>
        <end position="170"/>
    </location>
</feature>
<evidence type="ECO:0000256" key="7">
    <source>
        <dbReference type="ARBA" id="ARBA00023242"/>
    </source>
</evidence>
<dbReference type="Pfam" id="PF05712">
    <property type="entry name" value="MRG"/>
    <property type="match status" value="1"/>
</dbReference>
<dbReference type="PANTHER" id="PTHR10880:SF15">
    <property type="entry name" value="MSL COMPLEX SUBUNIT 3"/>
    <property type="match status" value="1"/>
</dbReference>
<evidence type="ECO:0000256" key="5">
    <source>
        <dbReference type="ARBA" id="ARBA00023015"/>
    </source>
</evidence>
<evidence type="ECO:0000259" key="10">
    <source>
        <dbReference type="PROSITE" id="PS50114"/>
    </source>
</evidence>
<feature type="compositionally biased region" description="Basic and acidic residues" evidence="9">
    <location>
        <begin position="185"/>
        <end position="204"/>
    </location>
</feature>
<dbReference type="EMBL" id="CAGKOT010000001">
    <property type="protein sequence ID" value="CAB5294711.1"/>
    <property type="molecule type" value="Genomic_DNA"/>
</dbReference>
<dbReference type="GO" id="GO:0008270">
    <property type="term" value="F:zinc ion binding"/>
    <property type="evidence" value="ECO:0007669"/>
    <property type="project" value="UniProtKB-KW"/>
</dbReference>
<dbReference type="Gene3D" id="1.10.274.30">
    <property type="entry name" value="MRG domain"/>
    <property type="match status" value="1"/>
</dbReference>
<dbReference type="InterPro" id="IPR026541">
    <property type="entry name" value="MRG_dom"/>
</dbReference>
<evidence type="ECO:0000256" key="6">
    <source>
        <dbReference type="ARBA" id="ARBA00023163"/>
    </source>
</evidence>
<dbReference type="PROSITE" id="PS00344">
    <property type="entry name" value="GATA_ZN_FINGER_1"/>
    <property type="match status" value="1"/>
</dbReference>
<evidence type="ECO:0000256" key="8">
    <source>
        <dbReference type="PROSITE-ProRule" id="PRU00094"/>
    </source>
</evidence>
<dbReference type="OrthoDB" id="124855at2759"/>
<dbReference type="InterPro" id="IPR016197">
    <property type="entry name" value="Chromo-like_dom_sf"/>
</dbReference>
<keyword evidence="8" id="KW-0479">Metal-binding</keyword>
<dbReference type="SMART" id="SM00298">
    <property type="entry name" value="CHROMO"/>
    <property type="match status" value="1"/>
</dbReference>
<keyword evidence="8" id="KW-0863">Zinc-finger</keyword>
<dbReference type="InterPro" id="IPR008676">
    <property type="entry name" value="MRG"/>
</dbReference>
<gene>
    <name evidence="11" type="ORF">CHRIB12_LOCUS363</name>
</gene>
<comment type="caution">
    <text evidence="11">The sequence shown here is derived from an EMBL/GenBank/DDBJ whole genome shotgun (WGS) entry which is preliminary data.</text>
</comment>
<comment type="subcellular location">
    <subcellularLocation>
        <location evidence="1">Nucleus</location>
    </subcellularLocation>
</comment>
<dbReference type="Pfam" id="PF00320">
    <property type="entry name" value="GATA"/>
    <property type="match status" value="1"/>
</dbReference>
<dbReference type="InterPro" id="IPR053820">
    <property type="entry name" value="MSL3_chromo-like"/>
</dbReference>
<dbReference type="Proteomes" id="UP000684084">
    <property type="component" value="Unassembled WGS sequence"/>
</dbReference>
<evidence type="ECO:0000313" key="11">
    <source>
        <dbReference type="EMBL" id="CAB5294711.1"/>
    </source>
</evidence>
<dbReference type="GO" id="GO:0032221">
    <property type="term" value="C:Rpd3S complex"/>
    <property type="evidence" value="ECO:0007669"/>
    <property type="project" value="TreeGrafter"/>
</dbReference>
<name>A0A916DX47_9GLOM</name>
<dbReference type="InterPro" id="IPR000953">
    <property type="entry name" value="Chromo/chromo_shadow_dom"/>
</dbReference>
<proteinExistence type="inferred from homology"/>
<dbReference type="SUPFAM" id="SSF54160">
    <property type="entry name" value="Chromo domain-like"/>
    <property type="match status" value="1"/>
</dbReference>
<keyword evidence="7" id="KW-0539">Nucleus</keyword>
<keyword evidence="8" id="KW-0862">Zinc</keyword>
<dbReference type="Gene3D" id="2.30.30.140">
    <property type="match status" value="1"/>
</dbReference>
<evidence type="ECO:0000256" key="2">
    <source>
        <dbReference type="ARBA" id="ARBA00009093"/>
    </source>
</evidence>
<evidence type="ECO:0000313" key="12">
    <source>
        <dbReference type="Proteomes" id="UP000684084"/>
    </source>
</evidence>
<dbReference type="InterPro" id="IPR000679">
    <property type="entry name" value="Znf_GATA"/>
</dbReference>
<dbReference type="InterPro" id="IPR038217">
    <property type="entry name" value="MRG_C_sf"/>
</dbReference>
<dbReference type="InterPro" id="IPR013088">
    <property type="entry name" value="Znf_NHR/GATA"/>
</dbReference>
<accession>A0A916DX47</accession>
<feature type="region of interest" description="Disordered" evidence="9">
    <location>
        <begin position="134"/>
        <end position="217"/>
    </location>
</feature>
<dbReference type="GO" id="GO:0006325">
    <property type="term" value="P:chromatin organization"/>
    <property type="evidence" value="ECO:0007669"/>
    <property type="project" value="UniProtKB-KW"/>
</dbReference>
<keyword evidence="5" id="KW-0805">Transcription regulation</keyword>
<dbReference type="CDD" id="cd18983">
    <property type="entry name" value="CBD_MSL3_like"/>
    <property type="match status" value="1"/>
</dbReference>
<evidence type="ECO:0000256" key="4">
    <source>
        <dbReference type="ARBA" id="ARBA00022853"/>
    </source>
</evidence>
<protein>
    <recommendedName>
        <fullName evidence="3">Chromatin modification-related protein EAF3</fullName>
    </recommendedName>
</protein>
<dbReference type="PANTHER" id="PTHR10880">
    <property type="entry name" value="MORTALITY FACTOR 4-LIKE PROTEIN"/>
    <property type="match status" value="1"/>
</dbReference>
<dbReference type="SUPFAM" id="SSF57716">
    <property type="entry name" value="Glucocorticoid receptor-like (DNA-binding domain)"/>
    <property type="match status" value="1"/>
</dbReference>
<keyword evidence="6" id="KW-0804">Transcription</keyword>
<comment type="similarity">
    <text evidence="2">Belongs to the MRG family.</text>
</comment>
<dbReference type="Gene3D" id="3.30.50.10">
    <property type="entry name" value="Erythroid Transcription Factor GATA-1, subunit A"/>
    <property type="match status" value="1"/>
</dbReference>
<dbReference type="Pfam" id="PF22732">
    <property type="entry name" value="MSL3_chromo-like"/>
    <property type="match status" value="1"/>
</dbReference>
<reference evidence="11" key="1">
    <citation type="submission" date="2020-05" db="EMBL/GenBank/DDBJ databases">
        <authorList>
            <person name="Rincon C."/>
            <person name="Sanders R I."/>
            <person name="Robbins C."/>
            <person name="Chaturvedi A."/>
        </authorList>
    </citation>
    <scope>NUCLEOTIDE SEQUENCE</scope>
    <source>
        <strain evidence="11">CHB12</strain>
    </source>
</reference>
<evidence type="ECO:0000256" key="3">
    <source>
        <dbReference type="ARBA" id="ARBA00018505"/>
    </source>
</evidence>
<dbReference type="AlphaFoldDB" id="A0A916DX47"/>
<evidence type="ECO:0000256" key="1">
    <source>
        <dbReference type="ARBA" id="ARBA00004123"/>
    </source>
</evidence>
<dbReference type="GO" id="GO:0043565">
    <property type="term" value="F:sequence-specific DNA binding"/>
    <property type="evidence" value="ECO:0007669"/>
    <property type="project" value="InterPro"/>
</dbReference>
<dbReference type="GO" id="GO:0006355">
    <property type="term" value="P:regulation of DNA-templated transcription"/>
    <property type="evidence" value="ECO:0007669"/>
    <property type="project" value="InterPro"/>
</dbReference>
<dbReference type="VEuPathDB" id="FungiDB:RhiirFUN_001047"/>
<evidence type="ECO:0000256" key="9">
    <source>
        <dbReference type="SAM" id="MobiDB-lite"/>
    </source>
</evidence>
<dbReference type="PROSITE" id="PS50114">
    <property type="entry name" value="GATA_ZN_FINGER_2"/>
    <property type="match status" value="1"/>
</dbReference>
<organism evidence="11 12">
    <name type="scientific">Rhizophagus irregularis</name>
    <dbReference type="NCBI Taxonomy" id="588596"/>
    <lineage>
        <taxon>Eukaryota</taxon>
        <taxon>Fungi</taxon>
        <taxon>Fungi incertae sedis</taxon>
        <taxon>Mucoromycota</taxon>
        <taxon>Glomeromycotina</taxon>
        <taxon>Glomeromycetes</taxon>
        <taxon>Glomerales</taxon>
        <taxon>Glomeraceae</taxon>
        <taxon>Rhizophagus</taxon>
    </lineage>
</organism>
<feature type="domain" description="GATA-type" evidence="10">
    <location>
        <begin position="414"/>
        <end position="457"/>
    </location>
</feature>
<sequence>MIYNIKSRLIYILRFIKYYIEFLQVSFIPIGKSIPILEMIRLVKDLNKILLDLYSHMADTETTDHKLNFEQNELVLCFHGPLLYEAKILKAENWGPEDSESGDTGPHYYVHYKGWKKTWDEWVPEERVVKHNEANLMRQKQLKDTYSNKKKKTVRIGNKGSIEDQEKSNDVSESSPSHQGDVDIEDNKNEAELQEDQLQKENHERGKKRKKINDDEEEEEFMNRLEIKIPLPESLKVKLIDDWENVTRNNALLKLPRKYTVADILNEYLEFKHNLIASTANNQKSDKDDIHSEVVQGIKIYFDKTLGNILLYADERQQYVNIRKQFLDKENSEIYGAEHLLRLFVELPRLLAHTTMDQAATETLEEHLIDFLKFIQKNEDQYFAETEYERHGMPLPKIQEATEKKTCGYISKRLREGWVCANCKTSNTPGWRAGETPDKKLCNACGLYFSKYKSHRPEHLWNNLRNKSA</sequence>
<dbReference type="SMART" id="SM00401">
    <property type="entry name" value="ZnF_GATA"/>
    <property type="match status" value="1"/>
</dbReference>
<dbReference type="PROSITE" id="PS51640">
    <property type="entry name" value="MRG"/>
    <property type="match status" value="1"/>
</dbReference>